<keyword evidence="2" id="KW-1185">Reference proteome</keyword>
<proteinExistence type="predicted"/>
<organism evidence="1 2">
    <name type="scientific">Dorcoceras hygrometricum</name>
    <dbReference type="NCBI Taxonomy" id="472368"/>
    <lineage>
        <taxon>Eukaryota</taxon>
        <taxon>Viridiplantae</taxon>
        <taxon>Streptophyta</taxon>
        <taxon>Embryophyta</taxon>
        <taxon>Tracheophyta</taxon>
        <taxon>Spermatophyta</taxon>
        <taxon>Magnoliopsida</taxon>
        <taxon>eudicotyledons</taxon>
        <taxon>Gunneridae</taxon>
        <taxon>Pentapetalae</taxon>
        <taxon>asterids</taxon>
        <taxon>lamiids</taxon>
        <taxon>Lamiales</taxon>
        <taxon>Gesneriaceae</taxon>
        <taxon>Didymocarpoideae</taxon>
        <taxon>Trichosporeae</taxon>
        <taxon>Loxocarpinae</taxon>
        <taxon>Dorcoceras</taxon>
    </lineage>
</organism>
<name>A0A2Z7BEU4_9LAMI</name>
<dbReference type="AlphaFoldDB" id="A0A2Z7BEU4"/>
<accession>A0A2Z7BEU4</accession>
<dbReference type="Proteomes" id="UP000250235">
    <property type="component" value="Unassembled WGS sequence"/>
</dbReference>
<evidence type="ECO:0000313" key="2">
    <source>
        <dbReference type="Proteomes" id="UP000250235"/>
    </source>
</evidence>
<sequence length="106" mass="11354">MVAGQLALLHTLIGRWMLKVAQVVAPIIADHCMLLWRIVVCWPRYCRTRAGREAGTAPRTGCAFDGEAAHGCAPLLAGRCALICATRNLLAAAAVRRRSPADGCDD</sequence>
<reference evidence="1 2" key="1">
    <citation type="journal article" date="2015" name="Proc. Natl. Acad. Sci. U.S.A.">
        <title>The resurrection genome of Boea hygrometrica: A blueprint for survival of dehydration.</title>
        <authorList>
            <person name="Xiao L."/>
            <person name="Yang G."/>
            <person name="Zhang L."/>
            <person name="Yang X."/>
            <person name="Zhao S."/>
            <person name="Ji Z."/>
            <person name="Zhou Q."/>
            <person name="Hu M."/>
            <person name="Wang Y."/>
            <person name="Chen M."/>
            <person name="Xu Y."/>
            <person name="Jin H."/>
            <person name="Xiao X."/>
            <person name="Hu G."/>
            <person name="Bao F."/>
            <person name="Hu Y."/>
            <person name="Wan P."/>
            <person name="Li L."/>
            <person name="Deng X."/>
            <person name="Kuang T."/>
            <person name="Xiang C."/>
            <person name="Zhu J.K."/>
            <person name="Oliver M.J."/>
            <person name="He Y."/>
        </authorList>
    </citation>
    <scope>NUCLEOTIDE SEQUENCE [LARGE SCALE GENOMIC DNA]</scope>
    <source>
        <strain evidence="2">cv. XS01</strain>
    </source>
</reference>
<evidence type="ECO:0000313" key="1">
    <source>
        <dbReference type="EMBL" id="KZV32547.1"/>
    </source>
</evidence>
<protein>
    <submittedName>
        <fullName evidence="1">Uncharacterized protein</fullName>
    </submittedName>
</protein>
<dbReference type="EMBL" id="KV006455">
    <property type="protein sequence ID" value="KZV32547.1"/>
    <property type="molecule type" value="Genomic_DNA"/>
</dbReference>
<gene>
    <name evidence="1" type="ORF">F511_15695</name>
</gene>